<protein>
    <submittedName>
        <fullName evidence="1">Uncharacterized protein</fullName>
    </submittedName>
</protein>
<evidence type="ECO:0000313" key="1">
    <source>
        <dbReference type="EnsemblMetazoa" id="AEPI010282-PA"/>
    </source>
</evidence>
<dbReference type="PANTHER" id="PTHR33053:SF9">
    <property type="entry name" value="AGAP000105-PA"/>
    <property type="match status" value="1"/>
</dbReference>
<keyword evidence="2" id="KW-1185">Reference proteome</keyword>
<dbReference type="VEuPathDB" id="VectorBase:AEPI010282"/>
<dbReference type="PANTHER" id="PTHR33053">
    <property type="entry name" value="PROTEIN, PUTATIVE-RELATED"/>
    <property type="match status" value="1"/>
</dbReference>
<dbReference type="Proteomes" id="UP000075885">
    <property type="component" value="Unassembled WGS sequence"/>
</dbReference>
<evidence type="ECO:0000313" key="2">
    <source>
        <dbReference type="Proteomes" id="UP000075885"/>
    </source>
</evidence>
<reference evidence="1" key="2">
    <citation type="submission" date="2020-05" db="UniProtKB">
        <authorList>
            <consortium name="EnsemblMetazoa"/>
        </authorList>
    </citation>
    <scope>IDENTIFICATION</scope>
    <source>
        <strain evidence="1">Epiroticus2</strain>
    </source>
</reference>
<organism evidence="1 2">
    <name type="scientific">Anopheles epiroticus</name>
    <dbReference type="NCBI Taxonomy" id="199890"/>
    <lineage>
        <taxon>Eukaryota</taxon>
        <taxon>Metazoa</taxon>
        <taxon>Ecdysozoa</taxon>
        <taxon>Arthropoda</taxon>
        <taxon>Hexapoda</taxon>
        <taxon>Insecta</taxon>
        <taxon>Pterygota</taxon>
        <taxon>Neoptera</taxon>
        <taxon>Endopterygota</taxon>
        <taxon>Diptera</taxon>
        <taxon>Nematocera</taxon>
        <taxon>Culicoidea</taxon>
        <taxon>Culicidae</taxon>
        <taxon>Anophelinae</taxon>
        <taxon>Anopheles</taxon>
    </lineage>
</organism>
<name>A0A182PTJ6_9DIPT</name>
<accession>A0A182PTJ6</accession>
<dbReference type="EnsemblMetazoa" id="AEPI010282-RA">
    <property type="protein sequence ID" value="AEPI010282-PA"/>
    <property type="gene ID" value="AEPI010282"/>
</dbReference>
<sequence length="326" mass="37605">MPKLSNVQPRASKFSLNISINGLPLWNGSRQQFWPMLINIYEMPEVPALVIGNFCGETKPNSTHQYLRPLVDELNELQQNGIDIANKLIEVRVRAFIADPVARTFIKGVASFSHINGCQKCIVQGLVHNTTRGTYFPGIDAPPRTDAHFRALAYGDHHTEQTPLLDLHFFNMIKNVTTADLLHLVDYGVTRMMVNSWKSGKLGRGGKWSPYALTKINRTLENVEIPFDFHRKLRSIQDTDLWQASEFNVFLNYASFIVLKDVLPEEEYNHFMLYYCAIRMFSSHSYKEHWQTAHTMLKQFVLEYGIIYGKDRLTSIVHNLLHLYDD</sequence>
<dbReference type="AlphaFoldDB" id="A0A182PTJ6"/>
<reference evidence="2" key="1">
    <citation type="submission" date="2013-03" db="EMBL/GenBank/DDBJ databases">
        <title>The Genome Sequence of Anopheles epiroticus epiroticus2.</title>
        <authorList>
            <consortium name="The Broad Institute Genomics Platform"/>
            <person name="Neafsey D.E."/>
            <person name="Howell P."/>
            <person name="Walker B."/>
            <person name="Young S.K."/>
            <person name="Zeng Q."/>
            <person name="Gargeya S."/>
            <person name="Fitzgerald M."/>
            <person name="Haas B."/>
            <person name="Abouelleil A."/>
            <person name="Allen A.W."/>
            <person name="Alvarado L."/>
            <person name="Arachchi H.M."/>
            <person name="Berlin A.M."/>
            <person name="Chapman S.B."/>
            <person name="Gainer-Dewar J."/>
            <person name="Goldberg J."/>
            <person name="Griggs A."/>
            <person name="Gujja S."/>
            <person name="Hansen M."/>
            <person name="Howarth C."/>
            <person name="Imamovic A."/>
            <person name="Ireland A."/>
            <person name="Larimer J."/>
            <person name="McCowan C."/>
            <person name="Murphy C."/>
            <person name="Pearson M."/>
            <person name="Poon T.W."/>
            <person name="Priest M."/>
            <person name="Roberts A."/>
            <person name="Saif S."/>
            <person name="Shea T."/>
            <person name="Sisk P."/>
            <person name="Sykes S."/>
            <person name="Wortman J."/>
            <person name="Nusbaum C."/>
            <person name="Birren B."/>
        </authorList>
    </citation>
    <scope>NUCLEOTIDE SEQUENCE [LARGE SCALE GENOMIC DNA]</scope>
    <source>
        <strain evidence="2">Epiroticus2</strain>
    </source>
</reference>
<dbReference type="STRING" id="199890.A0A182PTJ6"/>
<proteinExistence type="predicted"/>